<dbReference type="AlphaFoldDB" id="A0A2T4BVF6"/>
<accession>A0A2T4BVF6</accession>
<feature type="non-terminal residue" evidence="1">
    <location>
        <position position="1"/>
    </location>
</feature>
<gene>
    <name evidence="1" type="ORF">M440DRAFT_1340459</name>
</gene>
<evidence type="ECO:0000313" key="1">
    <source>
        <dbReference type="EMBL" id="PTB73288.1"/>
    </source>
</evidence>
<name>A0A2T4BVF6_TRILO</name>
<protein>
    <submittedName>
        <fullName evidence="1">Uncharacterized protein</fullName>
    </submittedName>
</protein>
<evidence type="ECO:0000313" key="2">
    <source>
        <dbReference type="Proteomes" id="UP000240760"/>
    </source>
</evidence>
<reference evidence="1 2" key="1">
    <citation type="submission" date="2016-07" db="EMBL/GenBank/DDBJ databases">
        <title>Multiple horizontal gene transfer events from other fungi enriched the ability of initially mycotrophic Trichoderma (Ascomycota) to feed on dead plant biomass.</title>
        <authorList>
            <consortium name="DOE Joint Genome Institute"/>
            <person name="Aerts A."/>
            <person name="Atanasova L."/>
            <person name="Chenthamara K."/>
            <person name="Zhang J."/>
            <person name="Grujic M."/>
            <person name="Henrissat B."/>
            <person name="Kuo A."/>
            <person name="Salamov A."/>
            <person name="Lipzen A."/>
            <person name="Labutti K."/>
            <person name="Barry K."/>
            <person name="Miao Y."/>
            <person name="Rahimi M.J."/>
            <person name="Shen Q."/>
            <person name="Grigoriev I.V."/>
            <person name="Kubicek C.P."/>
            <person name="Druzhinina I.S."/>
        </authorList>
    </citation>
    <scope>NUCLEOTIDE SEQUENCE [LARGE SCALE GENOMIC DNA]</scope>
    <source>
        <strain evidence="1 2">ATCC 18648</strain>
    </source>
</reference>
<dbReference type="OrthoDB" id="10539103at2759"/>
<keyword evidence="2" id="KW-1185">Reference proteome</keyword>
<organism evidence="1 2">
    <name type="scientific">Trichoderma longibrachiatum ATCC 18648</name>
    <dbReference type="NCBI Taxonomy" id="983965"/>
    <lineage>
        <taxon>Eukaryota</taxon>
        <taxon>Fungi</taxon>
        <taxon>Dikarya</taxon>
        <taxon>Ascomycota</taxon>
        <taxon>Pezizomycotina</taxon>
        <taxon>Sordariomycetes</taxon>
        <taxon>Hypocreomycetidae</taxon>
        <taxon>Hypocreales</taxon>
        <taxon>Hypocreaceae</taxon>
        <taxon>Trichoderma</taxon>
    </lineage>
</organism>
<proteinExistence type="predicted"/>
<dbReference type="Proteomes" id="UP000240760">
    <property type="component" value="Unassembled WGS sequence"/>
</dbReference>
<sequence>SGRFDLGCPQSNATSMSSWVFVRISSAGCRVTSVQAAYCACQTKKRVECSLSNDDGRLMVTPHP</sequence>
<dbReference type="EMBL" id="KZ679139">
    <property type="protein sequence ID" value="PTB73288.1"/>
    <property type="molecule type" value="Genomic_DNA"/>
</dbReference>